<evidence type="ECO:0008006" key="4">
    <source>
        <dbReference type="Google" id="ProtNLM"/>
    </source>
</evidence>
<dbReference type="Proteomes" id="UP001221757">
    <property type="component" value="Unassembled WGS sequence"/>
</dbReference>
<dbReference type="EMBL" id="JARKIE010001111">
    <property type="protein sequence ID" value="KAJ7606312.1"/>
    <property type="molecule type" value="Genomic_DNA"/>
</dbReference>
<keyword evidence="3" id="KW-1185">Reference proteome</keyword>
<feature type="non-terminal residue" evidence="2">
    <location>
        <position position="1"/>
    </location>
</feature>
<feature type="chain" id="PRO_5042215418" description="Secreted protein" evidence="1">
    <location>
        <begin position="30"/>
        <end position="143"/>
    </location>
</feature>
<reference evidence="2" key="1">
    <citation type="submission" date="2023-03" db="EMBL/GenBank/DDBJ databases">
        <title>Massive genome expansion in bonnet fungi (Mycena s.s.) driven by repeated elements and novel gene families across ecological guilds.</title>
        <authorList>
            <consortium name="Lawrence Berkeley National Laboratory"/>
            <person name="Harder C.B."/>
            <person name="Miyauchi S."/>
            <person name="Viragh M."/>
            <person name="Kuo A."/>
            <person name="Thoen E."/>
            <person name="Andreopoulos B."/>
            <person name="Lu D."/>
            <person name="Skrede I."/>
            <person name="Drula E."/>
            <person name="Henrissat B."/>
            <person name="Morin E."/>
            <person name="Kohler A."/>
            <person name="Barry K."/>
            <person name="LaButti K."/>
            <person name="Morin E."/>
            <person name="Salamov A."/>
            <person name="Lipzen A."/>
            <person name="Mereny Z."/>
            <person name="Hegedus B."/>
            <person name="Baldrian P."/>
            <person name="Stursova M."/>
            <person name="Weitz H."/>
            <person name="Taylor A."/>
            <person name="Grigoriev I.V."/>
            <person name="Nagy L.G."/>
            <person name="Martin F."/>
            <person name="Kauserud H."/>
        </authorList>
    </citation>
    <scope>NUCLEOTIDE SEQUENCE</scope>
    <source>
        <strain evidence="2">CBHHK067</strain>
    </source>
</reference>
<protein>
    <recommendedName>
        <fullName evidence="4">Secreted protein</fullName>
    </recommendedName>
</protein>
<organism evidence="2 3">
    <name type="scientific">Mycena rosella</name>
    <name type="common">Pink bonnet</name>
    <name type="synonym">Agaricus rosellus</name>
    <dbReference type="NCBI Taxonomy" id="1033263"/>
    <lineage>
        <taxon>Eukaryota</taxon>
        <taxon>Fungi</taxon>
        <taxon>Dikarya</taxon>
        <taxon>Basidiomycota</taxon>
        <taxon>Agaricomycotina</taxon>
        <taxon>Agaricomycetes</taxon>
        <taxon>Agaricomycetidae</taxon>
        <taxon>Agaricales</taxon>
        <taxon>Marasmiineae</taxon>
        <taxon>Mycenaceae</taxon>
        <taxon>Mycena</taxon>
    </lineage>
</organism>
<dbReference type="AlphaFoldDB" id="A0AAD7B123"/>
<comment type="caution">
    <text evidence="2">The sequence shown here is derived from an EMBL/GenBank/DDBJ whole genome shotgun (WGS) entry which is preliminary data.</text>
</comment>
<evidence type="ECO:0000313" key="3">
    <source>
        <dbReference type="Proteomes" id="UP001221757"/>
    </source>
</evidence>
<gene>
    <name evidence="2" type="ORF">B0H17DRAFT_1154093</name>
</gene>
<keyword evidence="1" id="KW-0732">Signal</keyword>
<accession>A0AAD7B123</accession>
<name>A0AAD7B123_MYCRO</name>
<evidence type="ECO:0000256" key="1">
    <source>
        <dbReference type="SAM" id="SignalP"/>
    </source>
</evidence>
<proteinExistence type="predicted"/>
<evidence type="ECO:0000313" key="2">
    <source>
        <dbReference type="EMBL" id="KAJ7606312.1"/>
    </source>
</evidence>
<feature type="signal peptide" evidence="1">
    <location>
        <begin position="1"/>
        <end position="29"/>
    </location>
</feature>
<sequence length="143" mass="14998">MSVLRWFLVRCLHCIGLLNGLVLFCCSEAEEDERSGGAQTGRGYRCGCRVAVKRGRGTGLGGRRGLHVLTEDERDPYRGCAELFPIDPILDPAMGQAYAVPANLANPGGALAEPSLHSTGAGANAGVNLMGNLTGGTVRDGRD</sequence>